<dbReference type="InterPro" id="IPR036322">
    <property type="entry name" value="WD40_repeat_dom_sf"/>
</dbReference>
<dbReference type="GO" id="GO:0003682">
    <property type="term" value="F:chromatin binding"/>
    <property type="evidence" value="ECO:0007669"/>
    <property type="project" value="TreeGrafter"/>
</dbReference>
<feature type="compositionally biased region" description="Basic and acidic residues" evidence="5">
    <location>
        <begin position="766"/>
        <end position="776"/>
    </location>
</feature>
<comment type="subcellular location">
    <subcellularLocation>
        <location evidence="1">Nucleus</location>
    </subcellularLocation>
</comment>
<dbReference type="VEuPathDB" id="FungiDB:QG37_00624"/>
<dbReference type="Pfam" id="PF12341">
    <property type="entry name" value="Mcl1_mid"/>
    <property type="match status" value="1"/>
</dbReference>
<evidence type="ECO:0000256" key="5">
    <source>
        <dbReference type="SAM" id="MobiDB-lite"/>
    </source>
</evidence>
<dbReference type="InterPro" id="IPR015943">
    <property type="entry name" value="WD40/YVTN_repeat-like_dom_sf"/>
</dbReference>
<keyword evidence="2" id="KW-0853">WD repeat</keyword>
<accession>A0A0L0P8L2</accession>
<dbReference type="Gene3D" id="2.130.10.10">
    <property type="entry name" value="YVTN repeat-like/Quinoprotein amine dehydrogenase"/>
    <property type="match status" value="1"/>
</dbReference>
<dbReference type="GO" id="GO:0006261">
    <property type="term" value="P:DNA-templated DNA replication"/>
    <property type="evidence" value="ECO:0007669"/>
    <property type="project" value="TreeGrafter"/>
</dbReference>
<dbReference type="VEuPathDB" id="FungiDB:CJJ07_003580"/>
<organism evidence="8 9">
    <name type="scientific">Candidozyma auris</name>
    <name type="common">Yeast</name>
    <name type="synonym">Candida auris</name>
    <dbReference type="NCBI Taxonomy" id="498019"/>
    <lineage>
        <taxon>Eukaryota</taxon>
        <taxon>Fungi</taxon>
        <taxon>Dikarya</taxon>
        <taxon>Ascomycota</taxon>
        <taxon>Saccharomycotina</taxon>
        <taxon>Pichiomycetes</taxon>
        <taxon>Metschnikowiaceae</taxon>
        <taxon>Candidozyma</taxon>
    </lineage>
</organism>
<evidence type="ECO:0000256" key="4">
    <source>
        <dbReference type="ARBA" id="ARBA00023242"/>
    </source>
</evidence>
<dbReference type="Proteomes" id="UP000037122">
    <property type="component" value="Unassembled WGS sequence"/>
</dbReference>
<feature type="domain" description="WDHD1/CFT4 helical bundle" evidence="7">
    <location>
        <begin position="779"/>
        <end position="876"/>
    </location>
</feature>
<feature type="compositionally biased region" description="Acidic residues" evidence="5">
    <location>
        <begin position="756"/>
        <end position="765"/>
    </location>
</feature>
<dbReference type="GO" id="GO:0006281">
    <property type="term" value="P:DNA repair"/>
    <property type="evidence" value="ECO:0007669"/>
    <property type="project" value="TreeGrafter"/>
</dbReference>
<sequence length="884" mass="98986">MLLRIPAFLDGNSYVHYHELSGRFIAGNSEGLIKIFDPELPDSEPLSVDIPENLTSLSSLGRDVLLTSTDGSLAVLSISESPNGDEKFEVIYKTDQPLRDSAYINEGKRIATGGDSGDLILIDTDGDSAVTTVSLGEPIVNISYNPAGELISVCLANGDVQLVSVMNENPDVREKLPQAVPEKQPTSTDIIDFDEIHRHELVATKTHWLGNGELFFVPTTNNTVKGYNRANLQEQRELNPRQSNLISFTTSPNLKFILTLHKNGTLVLFDAVIGELVKTFELGQLDHLPLSVAWNAKVAFVGTTNGELRSIPIVSKDPEEEPTRVRSEVDSLFLDEADESDTDLPQDLLNGHAAEKRRANGLDDSRIIDEDEEDDDFESEVPFNRSVDDYLRDRHKRQRLQNGKSHTPPPPLVSASRVLLKPYTPGSTPWITSSNTSTQRRYLFMNQIAYVWAVKSGTESSSNQQSITISFFDRTNNKDYHFIDNFHYDLCSVNERGVLLGNSGFESGGSENGGHIYYRHHTSTNDAWDRQIPLLKGEYITSLCLTSSTLTTSSDSLIVVGTNFGYLRFFNLYGLCINLMKVAPIVTLISSLSSIVFTINQPTQDSYDYSIIDVSDDYKFLQQGAPITLKLHGDAPLIKGLFFNEFGDPCVVSGLDDTLTVLSQWRETGNARWVPILSCSEVVSDYGITKSKRLWKTWPLGLQRDKFICLILKNANTYPGFPLSLPLELDIKLPTKSFKHLRDSKEKTKKRKPGADDDEEEDDESDHASKLEKLNEEDPEEEFLRASTLGKLLHMTLPDLEDQDELLERLNGYSVAFDKSLLKLFANACQDQKLNKALSVVKLVKNDKALLAASRIAERFEFMNLAAKINKLREDLHEFEEEEE</sequence>
<name>A0A0L0P8L2_CANAR</name>
<feature type="domain" description="WDHD1/CFT4 second beta-propeller" evidence="6">
    <location>
        <begin position="421"/>
        <end position="734"/>
    </location>
</feature>
<keyword evidence="4" id="KW-0539">Nucleus</keyword>
<dbReference type="GO" id="GO:0043596">
    <property type="term" value="C:nuclear replication fork"/>
    <property type="evidence" value="ECO:0007669"/>
    <property type="project" value="TreeGrafter"/>
</dbReference>
<dbReference type="EMBL" id="LGST01000004">
    <property type="protein sequence ID" value="KNE02366.1"/>
    <property type="molecule type" value="Genomic_DNA"/>
</dbReference>
<gene>
    <name evidence="8" type="ORF">QG37_00624</name>
</gene>
<proteinExistence type="predicted"/>
<dbReference type="InterPro" id="IPR048591">
    <property type="entry name" value="WDHD1/CFT4_hel"/>
</dbReference>
<dbReference type="InterPro" id="IPR011047">
    <property type="entry name" value="Quinoprotein_ADH-like_sf"/>
</dbReference>
<dbReference type="GO" id="GO:0000278">
    <property type="term" value="P:mitotic cell cycle"/>
    <property type="evidence" value="ECO:0007669"/>
    <property type="project" value="TreeGrafter"/>
</dbReference>
<dbReference type="AlphaFoldDB" id="A0A0L0P8L2"/>
<evidence type="ECO:0000259" key="7">
    <source>
        <dbReference type="Pfam" id="PF20946"/>
    </source>
</evidence>
<comment type="caution">
    <text evidence="8">The sequence shown here is derived from an EMBL/GenBank/DDBJ whole genome shotgun (WGS) entry which is preliminary data.</text>
</comment>
<evidence type="ECO:0000313" key="9">
    <source>
        <dbReference type="Proteomes" id="UP000037122"/>
    </source>
</evidence>
<dbReference type="PANTHER" id="PTHR19932:SF10">
    <property type="entry name" value="WD REPEAT AND HMG-BOX DNA-BINDING PROTEIN 1"/>
    <property type="match status" value="1"/>
</dbReference>
<dbReference type="SUPFAM" id="SSF50998">
    <property type="entry name" value="Quinoprotein alcohol dehydrogenase-like"/>
    <property type="match status" value="1"/>
</dbReference>
<reference evidence="9" key="1">
    <citation type="journal article" date="2015" name="BMC Genomics">
        <title>Draft genome of a commonly misdiagnosed multidrug resistant pathogen Candida auris.</title>
        <authorList>
            <person name="Chatterjee S."/>
            <person name="Alampalli S.V."/>
            <person name="Nageshan R.K."/>
            <person name="Chettiar S.T."/>
            <person name="Joshi S."/>
            <person name="Tatu U.S."/>
        </authorList>
    </citation>
    <scope>NUCLEOTIDE SEQUENCE [LARGE SCALE GENOMIC DNA]</scope>
    <source>
        <strain evidence="9">6684</strain>
    </source>
</reference>
<keyword evidence="3" id="KW-0677">Repeat</keyword>
<dbReference type="PANTHER" id="PTHR19932">
    <property type="entry name" value="WD REPEAT AND HMG-BOX DNA BINDING PROTEIN"/>
    <property type="match status" value="1"/>
</dbReference>
<evidence type="ECO:0000256" key="3">
    <source>
        <dbReference type="ARBA" id="ARBA00022737"/>
    </source>
</evidence>
<dbReference type="VEuPathDB" id="FungiDB:CJJ09_003367"/>
<evidence type="ECO:0000259" key="6">
    <source>
        <dbReference type="Pfam" id="PF12341"/>
    </source>
</evidence>
<dbReference type="Pfam" id="PF20946">
    <property type="entry name" value="Ctf4_C"/>
    <property type="match status" value="1"/>
</dbReference>
<evidence type="ECO:0000313" key="8">
    <source>
        <dbReference type="EMBL" id="KNE02366.1"/>
    </source>
</evidence>
<dbReference type="VEuPathDB" id="FungiDB:B9J08_001109"/>
<evidence type="ECO:0000256" key="2">
    <source>
        <dbReference type="ARBA" id="ARBA00022574"/>
    </source>
</evidence>
<dbReference type="SUPFAM" id="SSF50978">
    <property type="entry name" value="WD40 repeat-like"/>
    <property type="match status" value="1"/>
</dbReference>
<dbReference type="VEuPathDB" id="FungiDB:CJI96_0002957"/>
<protein>
    <submittedName>
        <fullName evidence="8">Uncharacterized protein</fullName>
    </submittedName>
</protein>
<evidence type="ECO:0000256" key="1">
    <source>
        <dbReference type="ARBA" id="ARBA00004123"/>
    </source>
</evidence>
<feature type="region of interest" description="Disordered" evidence="5">
    <location>
        <begin position="742"/>
        <end position="781"/>
    </location>
</feature>
<dbReference type="VEuPathDB" id="FungiDB:CJI97_001497"/>
<dbReference type="InterPro" id="IPR022100">
    <property type="entry name" value="WDHD1/CFT4_beta-prop_2nd"/>
</dbReference>